<dbReference type="EMBL" id="CADIKH010000004">
    <property type="protein sequence ID" value="CAB3749475.1"/>
    <property type="molecule type" value="Genomic_DNA"/>
</dbReference>
<dbReference type="GO" id="GO:0004371">
    <property type="term" value="F:glycerone kinase activity"/>
    <property type="evidence" value="ECO:0007669"/>
    <property type="project" value="InterPro"/>
</dbReference>
<dbReference type="SMART" id="SM01120">
    <property type="entry name" value="Dak2"/>
    <property type="match status" value="1"/>
</dbReference>
<dbReference type="EC" id="2.7.1.121" evidence="4"/>
<dbReference type="InterPro" id="IPR012737">
    <property type="entry name" value="DhaK_L_YcgS"/>
</dbReference>
<dbReference type="InterPro" id="IPR050861">
    <property type="entry name" value="Dihydroxyacetone_Kinase"/>
</dbReference>
<evidence type="ECO:0000259" key="3">
    <source>
        <dbReference type="PROSITE" id="PS51480"/>
    </source>
</evidence>
<feature type="domain" description="DhaL" evidence="3">
    <location>
        <begin position="4"/>
        <end position="209"/>
    </location>
</feature>
<dbReference type="GO" id="GO:0005829">
    <property type="term" value="C:cytosol"/>
    <property type="evidence" value="ECO:0007669"/>
    <property type="project" value="TreeGrafter"/>
</dbReference>
<dbReference type="GO" id="GO:0047324">
    <property type="term" value="F:phosphoenolpyruvate-glycerone phosphotransferase activity"/>
    <property type="evidence" value="ECO:0007669"/>
    <property type="project" value="UniProtKB-EC"/>
</dbReference>
<organism evidence="4 5">
    <name type="scientific">Paraburkholderia humisilvae</name>
    <dbReference type="NCBI Taxonomy" id="627669"/>
    <lineage>
        <taxon>Bacteria</taxon>
        <taxon>Pseudomonadati</taxon>
        <taxon>Pseudomonadota</taxon>
        <taxon>Betaproteobacteria</taxon>
        <taxon>Burkholderiales</taxon>
        <taxon>Burkholderiaceae</taxon>
        <taxon>Paraburkholderia</taxon>
    </lineage>
</organism>
<evidence type="ECO:0000313" key="4">
    <source>
        <dbReference type="EMBL" id="CAB3749475.1"/>
    </source>
</evidence>
<evidence type="ECO:0000256" key="1">
    <source>
        <dbReference type="ARBA" id="ARBA00022679"/>
    </source>
</evidence>
<dbReference type="InterPro" id="IPR004007">
    <property type="entry name" value="DhaL_dom"/>
</dbReference>
<reference evidence="4 5" key="1">
    <citation type="submission" date="2020-04" db="EMBL/GenBank/DDBJ databases">
        <authorList>
            <person name="De Canck E."/>
        </authorList>
    </citation>
    <scope>NUCLEOTIDE SEQUENCE [LARGE SCALE GENOMIC DNA]</scope>
    <source>
        <strain evidence="4 5">LMG 29542</strain>
    </source>
</reference>
<accession>A0A6J5D972</accession>
<keyword evidence="2 4" id="KW-0418">Kinase</keyword>
<dbReference type="SUPFAM" id="SSF101473">
    <property type="entry name" value="DhaL-like"/>
    <property type="match status" value="1"/>
</dbReference>
<dbReference type="RefSeq" id="WP_175225355.1">
    <property type="nucleotide sequence ID" value="NZ_CADIKH010000004.1"/>
</dbReference>
<proteinExistence type="predicted"/>
<dbReference type="PROSITE" id="PS51480">
    <property type="entry name" value="DHAL"/>
    <property type="match status" value="1"/>
</dbReference>
<dbReference type="InterPro" id="IPR036117">
    <property type="entry name" value="DhaL_dom_sf"/>
</dbReference>
<protein>
    <submittedName>
        <fullName evidence="4">PEP-dependent dihydroxyacetone kinase, ADP-binding subunit DhaL</fullName>
        <ecNumber evidence="4">2.7.1.121</ecNumber>
    </submittedName>
</protein>
<dbReference type="PANTHER" id="PTHR28629:SF4">
    <property type="entry name" value="TRIOKINASE_FMN CYCLASE"/>
    <property type="match status" value="1"/>
</dbReference>
<dbReference type="Pfam" id="PF02734">
    <property type="entry name" value="Dak2"/>
    <property type="match status" value="1"/>
</dbReference>
<keyword evidence="5" id="KW-1185">Reference proteome</keyword>
<dbReference type="PANTHER" id="PTHR28629">
    <property type="entry name" value="TRIOKINASE/FMN CYCLASE"/>
    <property type="match status" value="1"/>
</dbReference>
<dbReference type="NCBIfam" id="TIGR02365">
    <property type="entry name" value="dha_L_ycgS"/>
    <property type="match status" value="1"/>
</dbReference>
<evidence type="ECO:0000313" key="5">
    <source>
        <dbReference type="Proteomes" id="UP000494363"/>
    </source>
</evidence>
<sequence length="215" mass="21955">MDGKTVAACIDAAQATLKDHADEIEALDQQIGDGDHIFNLLRGMDALVALRGQLEARAFGAALELAGAKVLSTVGGSSGPLFFSLLQGMAKAAAALPEVDAGHASIDDAARIFASGVEAVAQRGRTGMGSKTMMDVLIPVAARLTEMAAAGAGAAAVLEALPQVAEEHMLATRDMLATKGRASFLGERSRGHIDPGARSSQLMIAAVCAQFAQSA</sequence>
<gene>
    <name evidence="4" type="primary">dhaL_1</name>
    <name evidence="4" type="ORF">LMG29542_01001</name>
</gene>
<dbReference type="Proteomes" id="UP000494363">
    <property type="component" value="Unassembled WGS sequence"/>
</dbReference>
<name>A0A6J5D972_9BURK</name>
<dbReference type="Gene3D" id="1.25.40.340">
    <property type="match status" value="1"/>
</dbReference>
<dbReference type="AlphaFoldDB" id="A0A6J5D972"/>
<evidence type="ECO:0000256" key="2">
    <source>
        <dbReference type="ARBA" id="ARBA00022777"/>
    </source>
</evidence>
<keyword evidence="1 4" id="KW-0808">Transferase</keyword>
<dbReference type="GO" id="GO:0019563">
    <property type="term" value="P:glycerol catabolic process"/>
    <property type="evidence" value="ECO:0007669"/>
    <property type="project" value="TreeGrafter"/>
</dbReference>